<comment type="caution">
    <text evidence="9">The sequence shown here is derived from an EMBL/GenBank/DDBJ whole genome shotgun (WGS) entry which is preliminary data.</text>
</comment>
<keyword evidence="10" id="KW-1185">Reference proteome</keyword>
<dbReference type="GO" id="GO:0005524">
    <property type="term" value="F:ATP binding"/>
    <property type="evidence" value="ECO:0007669"/>
    <property type="project" value="UniProtKB-KW"/>
</dbReference>
<dbReference type="SUPFAM" id="SSF52540">
    <property type="entry name" value="P-loop containing nucleoside triphosphate hydrolases"/>
    <property type="match status" value="1"/>
</dbReference>
<keyword evidence="6 9" id="KW-0067">ATP-binding</keyword>
<keyword evidence="3" id="KW-0813">Transport</keyword>
<dbReference type="Gene3D" id="3.40.50.300">
    <property type="entry name" value="P-loop containing nucleotide triphosphate hydrolases"/>
    <property type="match status" value="1"/>
</dbReference>
<evidence type="ECO:0000256" key="7">
    <source>
        <dbReference type="ARBA" id="ARBA00023136"/>
    </source>
</evidence>
<accession>A0ABS4Z2I2</accession>
<keyword evidence="4" id="KW-1003">Cell membrane</keyword>
<evidence type="ECO:0000313" key="10">
    <source>
        <dbReference type="Proteomes" id="UP000758168"/>
    </source>
</evidence>
<dbReference type="RefSeq" id="WP_210052125.1">
    <property type="nucleotide sequence ID" value="NZ_BAAAMH010000026.1"/>
</dbReference>
<dbReference type="InterPro" id="IPR027417">
    <property type="entry name" value="P-loop_NTPase"/>
</dbReference>
<feature type="domain" description="ABC transporter" evidence="8">
    <location>
        <begin position="25"/>
        <end position="278"/>
    </location>
</feature>
<comment type="similarity">
    <text evidence="2">Belongs to the ABC transporter superfamily.</text>
</comment>
<dbReference type="InterPro" id="IPR050388">
    <property type="entry name" value="ABC_Ni/Peptide_Import"/>
</dbReference>
<evidence type="ECO:0000256" key="2">
    <source>
        <dbReference type="ARBA" id="ARBA00005417"/>
    </source>
</evidence>
<reference evidence="9 10" key="1">
    <citation type="submission" date="2021-03" db="EMBL/GenBank/DDBJ databases">
        <title>Sequencing the genomes of 1000 actinobacteria strains.</title>
        <authorList>
            <person name="Klenk H.-P."/>
        </authorList>
    </citation>
    <scope>NUCLEOTIDE SEQUENCE [LARGE SCALE GENOMIC DNA]</scope>
    <source>
        <strain evidence="9 10">DSM 12936</strain>
    </source>
</reference>
<evidence type="ECO:0000256" key="4">
    <source>
        <dbReference type="ARBA" id="ARBA00022475"/>
    </source>
</evidence>
<dbReference type="Proteomes" id="UP000758168">
    <property type="component" value="Unassembled WGS sequence"/>
</dbReference>
<evidence type="ECO:0000256" key="3">
    <source>
        <dbReference type="ARBA" id="ARBA00022448"/>
    </source>
</evidence>
<dbReference type="PANTHER" id="PTHR43297">
    <property type="entry name" value="OLIGOPEPTIDE TRANSPORT ATP-BINDING PROTEIN APPD"/>
    <property type="match status" value="1"/>
</dbReference>
<evidence type="ECO:0000256" key="5">
    <source>
        <dbReference type="ARBA" id="ARBA00022741"/>
    </source>
</evidence>
<comment type="subcellular location">
    <subcellularLocation>
        <location evidence="1">Cell membrane</location>
        <topology evidence="1">Peripheral membrane protein</topology>
    </subcellularLocation>
</comment>
<keyword evidence="7" id="KW-0472">Membrane</keyword>
<evidence type="ECO:0000259" key="8">
    <source>
        <dbReference type="PROSITE" id="PS50893"/>
    </source>
</evidence>
<sequence length="384" mass="40333">MTTSARPEPSTRTAAGGVDRNRVLLEVRDLRVSIPTPAGPVNATDGVSFTLRQGEVLGVVGETGSGKSVTCRALLGLRPTPGTTVSGTVAYPGLGVDNVADLSAAGLRRLWGRDVAMIPQNPMTSLNPVRRIGDQVGEAVGASGGPRGRERRDRVVDLLRQVGLPAPERRLSAYPHQFSGGMLQRTLIAIAIAQDPSLLVADEPTTALDVLIQDQILGLLLSLQRDLGTSLVLVSHDLSVVSQVCDRVAVMYAGQVVELADTATLLAAPQHPYTRALLEALPAAVPRDQPLRVIPGAPPPLVGLGATCRFLDRCEHRQDACRTWPTELVGTGPGHLSRCRRAAELGPTALPVPVAAAPLPVNPVPVPLHPDSHLSSDPTPGDLS</sequence>
<evidence type="ECO:0000256" key="1">
    <source>
        <dbReference type="ARBA" id="ARBA00004202"/>
    </source>
</evidence>
<dbReference type="PROSITE" id="PS50893">
    <property type="entry name" value="ABC_TRANSPORTER_2"/>
    <property type="match status" value="1"/>
</dbReference>
<dbReference type="InterPro" id="IPR003439">
    <property type="entry name" value="ABC_transporter-like_ATP-bd"/>
</dbReference>
<dbReference type="SMART" id="SM00382">
    <property type="entry name" value="AAA"/>
    <property type="match status" value="1"/>
</dbReference>
<evidence type="ECO:0000256" key="6">
    <source>
        <dbReference type="ARBA" id="ARBA00022840"/>
    </source>
</evidence>
<protein>
    <submittedName>
        <fullName evidence="9">Peptide/nickel transport system ATP-binding protein/oligopeptide transport system ATP-binding protein</fullName>
    </submittedName>
</protein>
<dbReference type="InterPro" id="IPR013563">
    <property type="entry name" value="Oligopep_ABC_C"/>
</dbReference>
<dbReference type="EMBL" id="JAGIOB010000001">
    <property type="protein sequence ID" value="MBP2415253.1"/>
    <property type="molecule type" value="Genomic_DNA"/>
</dbReference>
<dbReference type="PANTHER" id="PTHR43297:SF2">
    <property type="entry name" value="DIPEPTIDE TRANSPORT ATP-BINDING PROTEIN DPPD"/>
    <property type="match status" value="1"/>
</dbReference>
<organism evidence="9 10">
    <name type="scientific">Microlunatus capsulatus</name>
    <dbReference type="NCBI Taxonomy" id="99117"/>
    <lineage>
        <taxon>Bacteria</taxon>
        <taxon>Bacillati</taxon>
        <taxon>Actinomycetota</taxon>
        <taxon>Actinomycetes</taxon>
        <taxon>Propionibacteriales</taxon>
        <taxon>Propionibacteriaceae</taxon>
        <taxon>Microlunatus</taxon>
    </lineage>
</organism>
<keyword evidence="5" id="KW-0547">Nucleotide-binding</keyword>
<gene>
    <name evidence="9" type="ORF">JOF54_000175</name>
</gene>
<evidence type="ECO:0000313" key="9">
    <source>
        <dbReference type="EMBL" id="MBP2415253.1"/>
    </source>
</evidence>
<dbReference type="Pfam" id="PF08352">
    <property type="entry name" value="oligo_HPY"/>
    <property type="match status" value="1"/>
</dbReference>
<dbReference type="InterPro" id="IPR003593">
    <property type="entry name" value="AAA+_ATPase"/>
</dbReference>
<dbReference type="NCBIfam" id="TIGR01727">
    <property type="entry name" value="oligo_HPY"/>
    <property type="match status" value="1"/>
</dbReference>
<dbReference type="Pfam" id="PF00005">
    <property type="entry name" value="ABC_tran"/>
    <property type="match status" value="1"/>
</dbReference>
<proteinExistence type="inferred from homology"/>
<dbReference type="CDD" id="cd03257">
    <property type="entry name" value="ABC_NikE_OppD_transporters"/>
    <property type="match status" value="1"/>
</dbReference>
<name>A0ABS4Z2I2_9ACTN</name>